<dbReference type="GO" id="GO:0002098">
    <property type="term" value="P:tRNA wobble uridine modification"/>
    <property type="evidence" value="ECO:0007669"/>
    <property type="project" value="TreeGrafter"/>
</dbReference>
<dbReference type="InterPro" id="IPR005225">
    <property type="entry name" value="Small_GTP-bd"/>
</dbReference>
<dbReference type="GO" id="GO:0030488">
    <property type="term" value="P:tRNA methylation"/>
    <property type="evidence" value="ECO:0007669"/>
    <property type="project" value="TreeGrafter"/>
</dbReference>
<dbReference type="EMBL" id="CP009706">
    <property type="protein sequence ID" value="AIU73941.1"/>
    <property type="molecule type" value="Genomic_DNA"/>
</dbReference>
<proteinExistence type="predicted"/>
<dbReference type="SUPFAM" id="SSF52540">
    <property type="entry name" value="P-loop containing nucleoside triphosphate hydrolases"/>
    <property type="match status" value="1"/>
</dbReference>
<dbReference type="InterPro" id="IPR027417">
    <property type="entry name" value="P-loop_NTPase"/>
</dbReference>
<dbReference type="PATRIC" id="fig|1453496.5.peg.3515"/>
<dbReference type="Proteomes" id="UP000029986">
    <property type="component" value="Chromosome"/>
</dbReference>
<evidence type="ECO:0000259" key="1">
    <source>
        <dbReference type="Pfam" id="PF01926"/>
    </source>
</evidence>
<organism evidence="2 3">
    <name type="scientific">Hafnia alvei FB1</name>
    <dbReference type="NCBI Taxonomy" id="1453496"/>
    <lineage>
        <taxon>Bacteria</taxon>
        <taxon>Pseudomonadati</taxon>
        <taxon>Pseudomonadota</taxon>
        <taxon>Gammaproteobacteria</taxon>
        <taxon>Enterobacterales</taxon>
        <taxon>Hafniaceae</taxon>
        <taxon>Hafnia</taxon>
    </lineage>
</organism>
<dbReference type="PANTHER" id="PTHR42714">
    <property type="entry name" value="TRNA MODIFICATION GTPASE GTPBP3"/>
    <property type="match status" value="1"/>
</dbReference>
<reference evidence="2 3" key="1">
    <citation type="journal article" date="2014" name="Gut Pathog.">
        <title>Gene clusters of Hafnia alvei strain FB1 important in survival and pathogenesis: a draft genome perspective.</title>
        <authorList>
            <person name="Tan J.Y."/>
            <person name="Yin W.F."/>
            <person name="Chan K.G."/>
        </authorList>
    </citation>
    <scope>NUCLEOTIDE SEQUENCE [LARGE SCALE GENOMIC DNA]</scope>
    <source>
        <strain evidence="2 3">FB1</strain>
    </source>
</reference>
<evidence type="ECO:0000313" key="2">
    <source>
        <dbReference type="EMBL" id="AIU73941.1"/>
    </source>
</evidence>
<dbReference type="InterPro" id="IPR006073">
    <property type="entry name" value="GTP-bd"/>
</dbReference>
<dbReference type="RefSeq" id="WP_025800143.1">
    <property type="nucleotide sequence ID" value="NZ_CP009706.1"/>
</dbReference>
<evidence type="ECO:0000313" key="3">
    <source>
        <dbReference type="Proteomes" id="UP000029986"/>
    </source>
</evidence>
<dbReference type="AlphaFoldDB" id="A0A097R5D2"/>
<gene>
    <name evidence="2" type="ORF">AT03_17105</name>
</gene>
<dbReference type="HOGENOM" id="CLU_059925_0_0_6"/>
<dbReference type="GO" id="GO:0005829">
    <property type="term" value="C:cytosol"/>
    <property type="evidence" value="ECO:0007669"/>
    <property type="project" value="TreeGrafter"/>
</dbReference>
<dbReference type="OrthoDB" id="9779790at2"/>
<keyword evidence="3" id="KW-1185">Reference proteome</keyword>
<sequence>MSKNIGNGFNALKQHFSVIPDYLTQAFIDRLQYVIDYEPVIGIMGKTGTGKSSLVNALFQHPLSTVSHNTGCTREALHFKFEVGERKMTLIDLPGAGESLAYDKKYRTLYQSLLPDLNLILWVMKADDRACSTDEAFYHFLLECGVSQDCIVFVINQADKAEPSLEWCRETATPSAEQLLTLAARCNAVSQQFSSPHPVHPVSASTGYNLPLLVETLVSALPASASSGVFCQIKEIHRTSEAELVVRQDFGELVGELFSRIIDTVPLPEALKDRLHAIRESLTSAASTLWHWFF</sequence>
<dbReference type="NCBIfam" id="TIGR00231">
    <property type="entry name" value="small_GTP"/>
    <property type="match status" value="1"/>
</dbReference>
<dbReference type="GO" id="GO:0005525">
    <property type="term" value="F:GTP binding"/>
    <property type="evidence" value="ECO:0007669"/>
    <property type="project" value="InterPro"/>
</dbReference>
<accession>A0A097R5D2</accession>
<dbReference type="Pfam" id="PF01926">
    <property type="entry name" value="MMR_HSR1"/>
    <property type="match status" value="1"/>
</dbReference>
<dbReference type="PANTHER" id="PTHR42714:SF2">
    <property type="entry name" value="TRNA MODIFICATION GTPASE GTPBP3, MITOCHONDRIAL"/>
    <property type="match status" value="1"/>
</dbReference>
<dbReference type="KEGG" id="hav:AT03_17105"/>
<dbReference type="eggNOG" id="COG3596">
    <property type="taxonomic scope" value="Bacteria"/>
</dbReference>
<name>A0A097R5D2_HAFAL</name>
<protein>
    <submittedName>
        <fullName evidence="2">Small GTP-binding protein domain protein</fullName>
    </submittedName>
</protein>
<feature type="domain" description="G" evidence="1">
    <location>
        <begin position="41"/>
        <end position="156"/>
    </location>
</feature>
<dbReference type="Gene3D" id="3.40.50.300">
    <property type="entry name" value="P-loop containing nucleotide triphosphate hydrolases"/>
    <property type="match status" value="1"/>
</dbReference>